<dbReference type="GO" id="GO:0005737">
    <property type="term" value="C:cytoplasm"/>
    <property type="evidence" value="ECO:0007669"/>
    <property type="project" value="UniProtKB-SubCell"/>
</dbReference>
<organism evidence="16">
    <name type="scientific">Physcomitrium patens</name>
    <name type="common">Spreading-leaved earth moss</name>
    <name type="synonym">Physcomitrella patens</name>
    <dbReference type="NCBI Taxonomy" id="3218"/>
    <lineage>
        <taxon>Eukaryota</taxon>
        <taxon>Viridiplantae</taxon>
        <taxon>Streptophyta</taxon>
        <taxon>Embryophyta</taxon>
        <taxon>Bryophyta</taxon>
        <taxon>Bryophytina</taxon>
        <taxon>Bryopsida</taxon>
        <taxon>Funariidae</taxon>
        <taxon>Funariales</taxon>
        <taxon>Funariaceae</taxon>
        <taxon>Physcomitrium</taxon>
    </lineage>
</organism>
<feature type="binding site" evidence="14">
    <location>
        <position position="289"/>
    </location>
    <ligand>
        <name>Fe cation</name>
        <dbReference type="ChEBI" id="CHEBI:24875"/>
        <label>1</label>
    </ligand>
</feature>
<dbReference type="PANTHER" id="PTHR12588">
    <property type="entry name" value="MYOINOSITOL OXYGENASE"/>
    <property type="match status" value="1"/>
</dbReference>
<dbReference type="EnsemblPlants" id="Pp3c20_12850V3.5">
    <property type="protein sequence ID" value="Pp3c20_12850V3.5"/>
    <property type="gene ID" value="Pp3c20_12850"/>
</dbReference>
<evidence type="ECO:0000256" key="2">
    <source>
        <dbReference type="ARBA" id="ARBA00005167"/>
    </source>
</evidence>
<dbReference type="SMR" id="A0A2K1IV23"/>
<evidence type="ECO:0000256" key="12">
    <source>
        <dbReference type="ARBA" id="ARBA00048271"/>
    </source>
</evidence>
<feature type="binding site" evidence="14">
    <location>
        <position position="158"/>
    </location>
    <ligand>
        <name>Fe cation</name>
        <dbReference type="ChEBI" id="CHEBI:24875"/>
        <label>1</label>
    </ligand>
</feature>
<evidence type="ECO:0000256" key="3">
    <source>
        <dbReference type="ARBA" id="ARBA00005286"/>
    </source>
</evidence>
<feature type="binding site" evidence="13">
    <location>
        <begin position="256"/>
        <end position="257"/>
    </location>
    <ligand>
        <name>substrate</name>
    </ligand>
</feature>
<feature type="binding site" evidence="13">
    <location>
        <begin position="119"/>
        <end position="121"/>
    </location>
    <ligand>
        <name>substrate</name>
    </ligand>
</feature>
<evidence type="ECO:0000256" key="10">
    <source>
        <dbReference type="ARBA" id="ARBA00023004"/>
    </source>
</evidence>
<evidence type="ECO:0000256" key="13">
    <source>
        <dbReference type="PIRSR" id="PIRSR607828-1"/>
    </source>
</evidence>
<dbReference type="EC" id="1.13.99.1" evidence="4 15"/>
<feature type="binding site" evidence="14">
    <location>
        <position position="230"/>
    </location>
    <ligand>
        <name>Fe cation</name>
        <dbReference type="ChEBI" id="CHEBI:24875"/>
        <label>1</label>
    </ligand>
</feature>
<evidence type="ECO:0000256" key="14">
    <source>
        <dbReference type="PIRSR" id="PIRSR607828-2"/>
    </source>
</evidence>
<evidence type="ECO:0000256" key="4">
    <source>
        <dbReference type="ARBA" id="ARBA00011919"/>
    </source>
</evidence>
<dbReference type="EnsemblPlants" id="Pp3c20_12850V3.4">
    <property type="protein sequence ID" value="Pp3c20_12850V3.4"/>
    <property type="gene ID" value="Pp3c20_12850"/>
</dbReference>
<dbReference type="OMA" id="HTSGAYM"/>
<dbReference type="SUPFAM" id="SSF109604">
    <property type="entry name" value="HD-domain/PDEase-like"/>
    <property type="match status" value="1"/>
</dbReference>
<feature type="binding site" evidence="14">
    <location>
        <position position="132"/>
    </location>
    <ligand>
        <name>Fe cation</name>
        <dbReference type="ChEBI" id="CHEBI:24875"/>
        <label>1</label>
    </ligand>
</feature>
<dbReference type="PaxDb" id="3218-PP1S94_154V6.1"/>
<dbReference type="PANTHER" id="PTHR12588:SF0">
    <property type="entry name" value="INOSITOL OXYGENASE"/>
    <property type="match status" value="1"/>
</dbReference>
<reference evidence="16 18" key="1">
    <citation type="journal article" date="2008" name="Science">
        <title>The Physcomitrella genome reveals evolutionary insights into the conquest of land by plants.</title>
        <authorList>
            <person name="Rensing S."/>
            <person name="Lang D."/>
            <person name="Zimmer A."/>
            <person name="Terry A."/>
            <person name="Salamov A."/>
            <person name="Shapiro H."/>
            <person name="Nishiyama T."/>
            <person name="Perroud P.-F."/>
            <person name="Lindquist E."/>
            <person name="Kamisugi Y."/>
            <person name="Tanahashi T."/>
            <person name="Sakakibara K."/>
            <person name="Fujita T."/>
            <person name="Oishi K."/>
            <person name="Shin-I T."/>
            <person name="Kuroki Y."/>
            <person name="Toyoda A."/>
            <person name="Suzuki Y."/>
            <person name="Hashimoto A."/>
            <person name="Yamaguchi K."/>
            <person name="Sugano A."/>
            <person name="Kohara Y."/>
            <person name="Fujiyama A."/>
            <person name="Anterola A."/>
            <person name="Aoki S."/>
            <person name="Ashton N."/>
            <person name="Barbazuk W.B."/>
            <person name="Barker E."/>
            <person name="Bennetzen J."/>
            <person name="Bezanilla M."/>
            <person name="Blankenship R."/>
            <person name="Cho S.H."/>
            <person name="Dutcher S."/>
            <person name="Estelle M."/>
            <person name="Fawcett J.A."/>
            <person name="Gundlach H."/>
            <person name="Hanada K."/>
            <person name="Heyl A."/>
            <person name="Hicks K.A."/>
            <person name="Hugh J."/>
            <person name="Lohr M."/>
            <person name="Mayer K."/>
            <person name="Melkozernov A."/>
            <person name="Murata T."/>
            <person name="Nelson D."/>
            <person name="Pils B."/>
            <person name="Prigge M."/>
            <person name="Reiss B."/>
            <person name="Renner T."/>
            <person name="Rombauts S."/>
            <person name="Rushton P."/>
            <person name="Sanderfoot A."/>
            <person name="Schween G."/>
            <person name="Shiu S.-H."/>
            <person name="Stueber K."/>
            <person name="Theodoulou F.L."/>
            <person name="Tu H."/>
            <person name="Van de Peer Y."/>
            <person name="Verrier P.J."/>
            <person name="Waters E."/>
            <person name="Wood A."/>
            <person name="Yang L."/>
            <person name="Cove D."/>
            <person name="Cuming A."/>
            <person name="Hasebe M."/>
            <person name="Lucas S."/>
            <person name="Mishler D.B."/>
            <person name="Reski R."/>
            <person name="Grigoriev I."/>
            <person name="Quatrano R.S."/>
            <person name="Boore J.L."/>
        </authorList>
    </citation>
    <scope>NUCLEOTIDE SEQUENCE [LARGE SCALE GENOMIC DNA]</scope>
    <source>
        <strain evidence="17 18">cv. Gransden 2004</strain>
    </source>
</reference>
<dbReference type="Gramene" id="Pp3c20_12850V3.5">
    <property type="protein sequence ID" value="Pp3c20_12850V3.5"/>
    <property type="gene ID" value="Pp3c20_12850"/>
</dbReference>
<dbReference type="RefSeq" id="XP_024358155.1">
    <property type="nucleotide sequence ID" value="XM_024502387.2"/>
</dbReference>
<keyword evidence="9 15" id="KW-0560">Oxidoreductase</keyword>
<dbReference type="GO" id="GO:0019853">
    <property type="term" value="P:L-ascorbic acid biosynthetic process"/>
    <property type="evidence" value="ECO:0007669"/>
    <property type="project" value="UniProtKB-KW"/>
</dbReference>
<gene>
    <name evidence="17" type="primary">LOC112273496</name>
    <name evidence="16" type="ORF">PHYPA_025070</name>
</gene>
<dbReference type="STRING" id="3218.A0A2K1IV23"/>
<keyword evidence="10 14" id="KW-0408">Iron</keyword>
<reference evidence="16 18" key="2">
    <citation type="journal article" date="2018" name="Plant J.">
        <title>The Physcomitrella patens chromosome-scale assembly reveals moss genome structure and evolution.</title>
        <authorList>
            <person name="Lang D."/>
            <person name="Ullrich K.K."/>
            <person name="Murat F."/>
            <person name="Fuchs J."/>
            <person name="Jenkins J."/>
            <person name="Haas F.B."/>
            <person name="Piednoel M."/>
            <person name="Gundlach H."/>
            <person name="Van Bel M."/>
            <person name="Meyberg R."/>
            <person name="Vives C."/>
            <person name="Morata J."/>
            <person name="Symeonidi A."/>
            <person name="Hiss M."/>
            <person name="Muchero W."/>
            <person name="Kamisugi Y."/>
            <person name="Saleh O."/>
            <person name="Blanc G."/>
            <person name="Decker E.L."/>
            <person name="van Gessel N."/>
            <person name="Grimwood J."/>
            <person name="Hayes R.D."/>
            <person name="Graham S.W."/>
            <person name="Gunter L.E."/>
            <person name="McDaniel S.F."/>
            <person name="Hoernstein S.N.W."/>
            <person name="Larsson A."/>
            <person name="Li F.W."/>
            <person name="Perroud P.F."/>
            <person name="Phillips J."/>
            <person name="Ranjan P."/>
            <person name="Rokshar D.S."/>
            <person name="Rothfels C.J."/>
            <person name="Schneider L."/>
            <person name="Shu S."/>
            <person name="Stevenson D.W."/>
            <person name="Thummler F."/>
            <person name="Tillich M."/>
            <person name="Villarreal Aguilar J.C."/>
            <person name="Widiez T."/>
            <person name="Wong G.K."/>
            <person name="Wymore A."/>
            <person name="Zhang Y."/>
            <person name="Zimmer A.D."/>
            <person name="Quatrano R.S."/>
            <person name="Mayer K.F.X."/>
            <person name="Goodstein D."/>
            <person name="Casacuberta J.M."/>
            <person name="Vandepoele K."/>
            <person name="Reski R."/>
            <person name="Cuming A.C."/>
            <person name="Tuskan G.A."/>
            <person name="Maumus F."/>
            <person name="Salse J."/>
            <person name="Schmutz J."/>
            <person name="Rensing S.A."/>
        </authorList>
    </citation>
    <scope>NUCLEOTIDE SEQUENCE [LARGE SCALE GENOMIC DNA]</scope>
    <source>
        <strain evidence="17 18">cv. Gransden 2004</strain>
    </source>
</reference>
<sequence>MGRLVVDVRTQVEETDSKPKSSDGEAQWHQMSMQLVSCPELKESVGLFQMPEHNAFGQAFRAYDAKDGERQACVEDLYRANHTHQTYDFGQAMRQKHLQFNKAVMSIWDCCELLNECVDDSDPDLEEPQIQHLLQTAEAIRLDYPDDTWFHLVGLIHDLGKVLLHPLFGEEPQYAVVGDTFPVGCAFDPAIVHTELFKDNPDTHNPQFSTKLGIYQEKCGLDNVVMSWGHDEYMYQVMKHNNTTLPPQALFVIRYHSFYALHQAGAYKHLLSETDHENLQWLEKFNKFDLYSKSKVRVDTDEVYPYYQSLIDKYFPKVLRW</sequence>
<name>A0A2K1IV23_PHYPA</name>
<dbReference type="UniPathway" id="UPA00111">
    <property type="reaction ID" value="UER00527"/>
</dbReference>
<feature type="binding site" evidence="14">
    <location>
        <position position="256"/>
    </location>
    <ligand>
        <name>Fe cation</name>
        <dbReference type="ChEBI" id="CHEBI:24875"/>
        <label>1</label>
    </ligand>
</feature>
<evidence type="ECO:0000256" key="7">
    <source>
        <dbReference type="ARBA" id="ARBA00022644"/>
    </source>
</evidence>
<comment type="pathway">
    <text evidence="2 15">Polyol metabolism; myo-inositol degradation into D-glucuronate; D-glucuronate from myo-inositol: step 1/1.</text>
</comment>
<dbReference type="Gene3D" id="1.10.3210.10">
    <property type="entry name" value="Hypothetical protein af1432"/>
    <property type="match status" value="1"/>
</dbReference>
<evidence type="ECO:0000256" key="1">
    <source>
        <dbReference type="ARBA" id="ARBA00004496"/>
    </source>
</evidence>
<dbReference type="Gramene" id="Pp3c20_12850V3.1">
    <property type="protein sequence ID" value="Pp3c20_12850V3.1"/>
    <property type="gene ID" value="Pp3c20_12850"/>
</dbReference>
<evidence type="ECO:0000256" key="6">
    <source>
        <dbReference type="ARBA" id="ARBA00022490"/>
    </source>
</evidence>
<evidence type="ECO:0000256" key="8">
    <source>
        <dbReference type="ARBA" id="ARBA00022723"/>
    </source>
</evidence>
<feature type="binding site" evidence="13">
    <location>
        <position position="161"/>
    </location>
    <ligand>
        <name>substrate</name>
    </ligand>
</feature>
<feature type="binding site" evidence="13">
    <location>
        <position position="61"/>
    </location>
    <ligand>
        <name>substrate</name>
    </ligand>
</feature>
<comment type="cofactor">
    <cofactor evidence="14 15">
        <name>Fe cation</name>
        <dbReference type="ChEBI" id="CHEBI:24875"/>
    </cofactor>
    <text evidence="14 15">Binds 2 iron ions per subunit.</text>
</comment>
<evidence type="ECO:0000256" key="9">
    <source>
        <dbReference type="ARBA" id="ARBA00023002"/>
    </source>
</evidence>
<dbReference type="FunCoup" id="A0A2K1IV23">
    <property type="interactions" value="290"/>
</dbReference>
<evidence type="ECO:0000313" key="18">
    <source>
        <dbReference type="Proteomes" id="UP000006727"/>
    </source>
</evidence>
<evidence type="ECO:0000256" key="5">
    <source>
        <dbReference type="ARBA" id="ARBA00019269"/>
    </source>
</evidence>
<evidence type="ECO:0000256" key="11">
    <source>
        <dbReference type="ARBA" id="ARBA00029668"/>
    </source>
</evidence>
<dbReference type="Proteomes" id="UP000006727">
    <property type="component" value="Chromosome 20"/>
</dbReference>
<feature type="binding site" evidence="14">
    <location>
        <position position="157"/>
    </location>
    <ligand>
        <name>Fe cation</name>
        <dbReference type="ChEBI" id="CHEBI:24875"/>
        <label>1</label>
    </ligand>
</feature>
<keyword evidence="18" id="KW-1185">Reference proteome</keyword>
<comment type="subcellular location">
    <subcellularLocation>
        <location evidence="1 15">Cytoplasm</location>
    </subcellularLocation>
</comment>
<proteinExistence type="inferred from homology"/>
<dbReference type="Pfam" id="PF05153">
    <property type="entry name" value="MIOX"/>
    <property type="match status" value="1"/>
</dbReference>
<evidence type="ECO:0000313" key="17">
    <source>
        <dbReference type="EnsemblPlants" id="Pp3c20_12850V3.1"/>
    </source>
</evidence>
<dbReference type="GO" id="GO:0005506">
    <property type="term" value="F:iron ion binding"/>
    <property type="evidence" value="ECO:0007669"/>
    <property type="project" value="InterPro"/>
</dbReference>
<dbReference type="GO" id="GO:0050113">
    <property type="term" value="F:inositol oxygenase activity"/>
    <property type="evidence" value="ECO:0000318"/>
    <property type="project" value="GO_Central"/>
</dbReference>
<comment type="catalytic activity">
    <reaction evidence="12 15">
        <text>myo-inositol + O2 = D-glucuronate + H2O + H(+)</text>
        <dbReference type="Rhea" id="RHEA:23696"/>
        <dbReference type="ChEBI" id="CHEBI:15377"/>
        <dbReference type="ChEBI" id="CHEBI:15378"/>
        <dbReference type="ChEBI" id="CHEBI:15379"/>
        <dbReference type="ChEBI" id="CHEBI:17268"/>
        <dbReference type="ChEBI" id="CHEBI:58720"/>
        <dbReference type="EC" id="1.13.99.1"/>
    </reaction>
</comment>
<dbReference type="EMBL" id="ABEU02000020">
    <property type="protein sequence ID" value="PNR33127.1"/>
    <property type="molecule type" value="Genomic_DNA"/>
</dbReference>
<feature type="binding site" evidence="13">
    <location>
        <begin position="178"/>
        <end position="179"/>
    </location>
    <ligand>
        <name>substrate</name>
    </ligand>
</feature>
<dbReference type="Gramene" id="Pp3c20_12850V3.4">
    <property type="protein sequence ID" value="Pp3c20_12850V3.4"/>
    <property type="gene ID" value="Pp3c20_12850"/>
</dbReference>
<evidence type="ECO:0000313" key="16">
    <source>
        <dbReference type="EMBL" id="PNR33127.1"/>
    </source>
</evidence>
<keyword evidence="6 15" id="KW-0963">Cytoplasm</keyword>
<dbReference type="OrthoDB" id="5151075at2759"/>
<dbReference type="GeneID" id="112273496"/>
<dbReference type="EnsemblPlants" id="Pp3c20_12850V3.1">
    <property type="protein sequence ID" value="Pp3c20_12850V3.1"/>
    <property type="gene ID" value="Pp3c20_12850"/>
</dbReference>
<comment type="similarity">
    <text evidence="3 15">Belongs to the myo-inositol oxygenase family.</text>
</comment>
<dbReference type="GO" id="GO:0019310">
    <property type="term" value="P:inositol catabolic process"/>
    <property type="evidence" value="ECO:0000318"/>
    <property type="project" value="GO_Central"/>
</dbReference>
<reference evidence="17" key="3">
    <citation type="submission" date="2020-12" db="UniProtKB">
        <authorList>
            <consortium name="EnsemblPlants"/>
        </authorList>
    </citation>
    <scope>IDENTIFICATION</scope>
</reference>
<dbReference type="InterPro" id="IPR007828">
    <property type="entry name" value="Inositol_oxygenase"/>
</dbReference>
<dbReference type="KEGG" id="ppp:112273496"/>
<evidence type="ECO:0000256" key="15">
    <source>
        <dbReference type="RuleBase" id="RU367039"/>
    </source>
</evidence>
<keyword evidence="7" id="KW-0060">Ascorbate biosynthesis</keyword>
<keyword evidence="8 14" id="KW-0479">Metal-binding</keyword>
<dbReference type="AlphaFoldDB" id="A0A2K1IV23"/>
<protein>
    <recommendedName>
        <fullName evidence="5 15">Inositol oxygenase</fullName>
        <ecNumber evidence="4 15">1.13.99.1</ecNumber>
    </recommendedName>
    <alternativeName>
        <fullName evidence="11 15">Myo-inositol oxygenase</fullName>
    </alternativeName>
</protein>
<accession>A0A2K1IV23</accession>